<feature type="transmembrane region" description="Helical" evidence="1">
    <location>
        <begin position="43"/>
        <end position="62"/>
    </location>
</feature>
<reference evidence="2 3" key="1">
    <citation type="submission" date="2018-06" db="EMBL/GenBank/DDBJ databases">
        <title>Genomic Encyclopedia of Archaeal and Bacterial Type Strains, Phase II (KMG-II): from individual species to whole genera.</title>
        <authorList>
            <person name="Goeker M."/>
        </authorList>
    </citation>
    <scope>NUCLEOTIDE SEQUENCE [LARGE SCALE GENOMIC DNA]</scope>
    <source>
        <strain evidence="2 3">DSM 15361</strain>
    </source>
</reference>
<sequence>MGELDKQIKENLEARKISPSAGSWDKLSSQLENQDKKRVNYKWFIGIAASFLAGILIASLFGNGGETEIKVVNTPQSDASNFKPVKKENIFSEEIEGELVYDSKQLKEIVGELPESKPKVSEVFSTEKSNIKVRNNPSKSSIAEHKKTLSSQNKNVENRALLAARDSGKVEIATEVLDASPKELAQVNEQEIDALLEKARRNVRLRQFDNPYARVSSKELLESIEVENRDSFKEKIFFALESGFQHVKSSVIK</sequence>
<organism evidence="2 3">
    <name type="scientific">Mesonia algae</name>
    <dbReference type="NCBI Taxonomy" id="213248"/>
    <lineage>
        <taxon>Bacteria</taxon>
        <taxon>Pseudomonadati</taxon>
        <taxon>Bacteroidota</taxon>
        <taxon>Flavobacteriia</taxon>
        <taxon>Flavobacteriales</taxon>
        <taxon>Flavobacteriaceae</taxon>
        <taxon>Mesonia</taxon>
    </lineage>
</organism>
<protein>
    <submittedName>
        <fullName evidence="2">Uncharacterized protein</fullName>
    </submittedName>
</protein>
<proteinExistence type="predicted"/>
<evidence type="ECO:0000313" key="2">
    <source>
        <dbReference type="EMBL" id="PZW41422.1"/>
    </source>
</evidence>
<evidence type="ECO:0000256" key="1">
    <source>
        <dbReference type="SAM" id="Phobius"/>
    </source>
</evidence>
<accession>A0A2W7I7H6</accession>
<keyword evidence="3" id="KW-1185">Reference proteome</keyword>
<keyword evidence="1" id="KW-0812">Transmembrane</keyword>
<dbReference type="AlphaFoldDB" id="A0A2W7I7H6"/>
<evidence type="ECO:0000313" key="3">
    <source>
        <dbReference type="Proteomes" id="UP000249542"/>
    </source>
</evidence>
<dbReference type="Proteomes" id="UP000249542">
    <property type="component" value="Unassembled WGS sequence"/>
</dbReference>
<name>A0A2W7I7H6_9FLAO</name>
<dbReference type="EMBL" id="QKYV01000003">
    <property type="protein sequence ID" value="PZW41422.1"/>
    <property type="molecule type" value="Genomic_DNA"/>
</dbReference>
<keyword evidence="1" id="KW-0472">Membrane</keyword>
<keyword evidence="1" id="KW-1133">Transmembrane helix</keyword>
<dbReference type="RefSeq" id="WP_111540431.1">
    <property type="nucleotide sequence ID" value="NZ_QKYV01000003.1"/>
</dbReference>
<gene>
    <name evidence="2" type="ORF">LX95_01096</name>
</gene>
<comment type="caution">
    <text evidence="2">The sequence shown here is derived from an EMBL/GenBank/DDBJ whole genome shotgun (WGS) entry which is preliminary data.</text>
</comment>